<keyword evidence="12" id="KW-0808">Transferase</keyword>
<evidence type="ECO:0000256" key="7">
    <source>
        <dbReference type="ARBA" id="ARBA00022989"/>
    </source>
</evidence>
<keyword evidence="8 10" id="KW-0472">Membrane</keyword>
<evidence type="ECO:0000313" key="13">
    <source>
        <dbReference type="Proteomes" id="UP001597402"/>
    </source>
</evidence>
<comment type="similarity">
    <text evidence="2">Belongs to the CpsC/CapA family.</text>
</comment>
<dbReference type="InterPro" id="IPR003856">
    <property type="entry name" value="LPS_length_determ_N"/>
</dbReference>
<organism evidence="12 13">
    <name type="scientific">Blastococcus deserti</name>
    <dbReference type="NCBI Taxonomy" id="2259033"/>
    <lineage>
        <taxon>Bacteria</taxon>
        <taxon>Bacillati</taxon>
        <taxon>Actinomycetota</taxon>
        <taxon>Actinomycetes</taxon>
        <taxon>Geodermatophilales</taxon>
        <taxon>Geodermatophilaceae</taxon>
        <taxon>Blastococcus</taxon>
    </lineage>
</organism>
<dbReference type="Proteomes" id="UP001597402">
    <property type="component" value="Unassembled WGS sequence"/>
</dbReference>
<dbReference type="PANTHER" id="PTHR32309:SF13">
    <property type="entry name" value="FERRIC ENTEROBACTIN TRANSPORT PROTEIN FEPE"/>
    <property type="match status" value="1"/>
</dbReference>
<keyword evidence="6" id="KW-0067">ATP-binding</keyword>
<evidence type="ECO:0000313" key="12">
    <source>
        <dbReference type="EMBL" id="MFD2092764.1"/>
    </source>
</evidence>
<feature type="transmembrane region" description="Helical" evidence="10">
    <location>
        <begin position="12"/>
        <end position="33"/>
    </location>
</feature>
<evidence type="ECO:0000256" key="6">
    <source>
        <dbReference type="ARBA" id="ARBA00022840"/>
    </source>
</evidence>
<proteinExistence type="inferred from homology"/>
<evidence type="ECO:0000256" key="2">
    <source>
        <dbReference type="ARBA" id="ARBA00006683"/>
    </source>
</evidence>
<dbReference type="CDD" id="cd05387">
    <property type="entry name" value="BY-kinase"/>
    <property type="match status" value="1"/>
</dbReference>
<dbReference type="PANTHER" id="PTHR32309">
    <property type="entry name" value="TYROSINE-PROTEIN KINASE"/>
    <property type="match status" value="1"/>
</dbReference>
<dbReference type="InterPro" id="IPR033756">
    <property type="entry name" value="YlxH/NBP35"/>
</dbReference>
<accession>A0ABW4XEZ9</accession>
<keyword evidence="5" id="KW-0547">Nucleotide-binding</keyword>
<dbReference type="InterPro" id="IPR005702">
    <property type="entry name" value="Wzc-like_C"/>
</dbReference>
<keyword evidence="13" id="KW-1185">Reference proteome</keyword>
<dbReference type="GO" id="GO:0004715">
    <property type="term" value="F:non-membrane spanning protein tyrosine kinase activity"/>
    <property type="evidence" value="ECO:0007669"/>
    <property type="project" value="UniProtKB-EC"/>
</dbReference>
<feature type="domain" description="Polysaccharide chain length determinant N-terminal" evidence="11">
    <location>
        <begin position="1"/>
        <end position="89"/>
    </location>
</feature>
<feature type="compositionally biased region" description="Low complexity" evidence="9">
    <location>
        <begin position="485"/>
        <end position="498"/>
    </location>
</feature>
<evidence type="ECO:0000256" key="3">
    <source>
        <dbReference type="ARBA" id="ARBA00022475"/>
    </source>
</evidence>
<evidence type="ECO:0000256" key="4">
    <source>
        <dbReference type="ARBA" id="ARBA00022692"/>
    </source>
</evidence>
<feature type="region of interest" description="Disordered" evidence="9">
    <location>
        <begin position="465"/>
        <end position="507"/>
    </location>
</feature>
<evidence type="ECO:0000256" key="1">
    <source>
        <dbReference type="ARBA" id="ARBA00004651"/>
    </source>
</evidence>
<dbReference type="Pfam" id="PF02706">
    <property type="entry name" value="Wzz"/>
    <property type="match status" value="1"/>
</dbReference>
<dbReference type="EMBL" id="JBHUHP010000014">
    <property type="protein sequence ID" value="MFD2092764.1"/>
    <property type="molecule type" value="Genomic_DNA"/>
</dbReference>
<dbReference type="InterPro" id="IPR027417">
    <property type="entry name" value="P-loop_NTPase"/>
</dbReference>
<gene>
    <name evidence="12" type="ORF">ACFSHS_14405</name>
</gene>
<comment type="subcellular location">
    <subcellularLocation>
        <location evidence="1">Cell membrane</location>
        <topology evidence="1">Multi-pass membrane protein</topology>
    </subcellularLocation>
</comment>
<dbReference type="EC" id="2.7.10.2" evidence="12"/>
<evidence type="ECO:0000256" key="10">
    <source>
        <dbReference type="SAM" id="Phobius"/>
    </source>
</evidence>
<keyword evidence="3" id="KW-1003">Cell membrane</keyword>
<dbReference type="RefSeq" id="WP_376877300.1">
    <property type="nucleotide sequence ID" value="NZ_JBHUHP010000014.1"/>
</dbReference>
<protein>
    <submittedName>
        <fullName evidence="12">Polysaccharide biosynthesis tyrosine autokinase</fullName>
        <ecNumber evidence="12">2.7.10.2</ecNumber>
    </submittedName>
</protein>
<dbReference type="Gene3D" id="3.40.50.300">
    <property type="entry name" value="P-loop containing nucleotide triphosphate hydrolases"/>
    <property type="match status" value="1"/>
</dbReference>
<dbReference type="NCBIfam" id="TIGR01007">
    <property type="entry name" value="eps_fam"/>
    <property type="match status" value="1"/>
</dbReference>
<feature type="compositionally biased region" description="Low complexity" evidence="9">
    <location>
        <begin position="465"/>
        <end position="476"/>
    </location>
</feature>
<keyword evidence="7 10" id="KW-1133">Transmembrane helix</keyword>
<evidence type="ECO:0000256" key="5">
    <source>
        <dbReference type="ARBA" id="ARBA00022741"/>
    </source>
</evidence>
<dbReference type="Pfam" id="PF10609">
    <property type="entry name" value="ParA"/>
    <property type="match status" value="1"/>
</dbReference>
<evidence type="ECO:0000259" key="11">
    <source>
        <dbReference type="Pfam" id="PF02706"/>
    </source>
</evidence>
<sequence length="507" mass="53471">MDLKDLLQSLRSGWWLVLLAVLFGTAGAGALTWTSTPQYSSTTKLFVSTSSTTDTSSAYQGNLFSQQRVTSYAELLSGVQIAAEVVEELGLPLTPEEVAGKVTASPVPDTVILTVTVTDTSARRAQDIATSLGRQFAAQVTQLETPAGAEDSTVKVTIVQPADYRDAPVSPDLARNLALGIMLGLMLGVGLALVRGRLDNTVKAPVQVTELTGVGVIGTVLEDSRLAEEHLVTELDSHSPVAEAYRAIRTNLQFLNVDHPPRVIVISSAIPGEGKSTLAVNLATVLAQSGSRVTLLEADLRRPRITRYMGLISGAGLSNVLGGTASLYEVAQPWGDGRLSVLAAGPMPPNPSEMLGSSNMRTLLEHLRQTNDFVLIDAPPLLPVTDAAVLTAHADGCLLSVRYGKTRREELAEASAALERVDGKLLGVVLNRVPQSAAANRGYGYAYSYEADRGRETTADAALARPLADLPAARPAATRERRPAPEGLAASRGRAAAGPLPPVPGRR</sequence>
<reference evidence="13" key="1">
    <citation type="journal article" date="2019" name="Int. J. Syst. Evol. Microbiol.">
        <title>The Global Catalogue of Microorganisms (GCM) 10K type strain sequencing project: providing services to taxonomists for standard genome sequencing and annotation.</title>
        <authorList>
            <consortium name="The Broad Institute Genomics Platform"/>
            <consortium name="The Broad Institute Genome Sequencing Center for Infectious Disease"/>
            <person name="Wu L."/>
            <person name="Ma J."/>
        </authorList>
    </citation>
    <scope>NUCLEOTIDE SEQUENCE [LARGE SCALE GENOMIC DNA]</scope>
    <source>
        <strain evidence="13">JCM 3338</strain>
    </source>
</reference>
<name>A0ABW4XEZ9_9ACTN</name>
<comment type="caution">
    <text evidence="12">The sequence shown here is derived from an EMBL/GenBank/DDBJ whole genome shotgun (WGS) entry which is preliminary data.</text>
</comment>
<evidence type="ECO:0000256" key="9">
    <source>
        <dbReference type="SAM" id="MobiDB-lite"/>
    </source>
</evidence>
<keyword evidence="4 10" id="KW-0812">Transmembrane</keyword>
<dbReference type="SUPFAM" id="SSF52540">
    <property type="entry name" value="P-loop containing nucleoside triphosphate hydrolases"/>
    <property type="match status" value="1"/>
</dbReference>
<dbReference type="InterPro" id="IPR050445">
    <property type="entry name" value="Bact_polysacc_biosynth/exp"/>
</dbReference>
<evidence type="ECO:0000256" key="8">
    <source>
        <dbReference type="ARBA" id="ARBA00023136"/>
    </source>
</evidence>